<dbReference type="InterPro" id="IPR023572">
    <property type="entry name" value="Archease_dom"/>
</dbReference>
<comment type="similarity">
    <text evidence="1">Belongs to the archease family.</text>
</comment>
<keyword evidence="7" id="KW-1185">Reference proteome</keyword>
<evidence type="ECO:0000256" key="1">
    <source>
        <dbReference type="ARBA" id="ARBA00007963"/>
    </source>
</evidence>
<evidence type="ECO:0000313" key="7">
    <source>
        <dbReference type="Proteomes" id="UP001597344"/>
    </source>
</evidence>
<reference evidence="7" key="1">
    <citation type="journal article" date="2019" name="Int. J. Syst. Evol. Microbiol.">
        <title>The Global Catalogue of Microorganisms (GCM) 10K type strain sequencing project: providing services to taxonomists for standard genome sequencing and annotation.</title>
        <authorList>
            <consortium name="The Broad Institute Genomics Platform"/>
            <consortium name="The Broad Institute Genome Sequencing Center for Infectious Disease"/>
            <person name="Wu L."/>
            <person name="Ma J."/>
        </authorList>
    </citation>
    <scope>NUCLEOTIDE SEQUENCE [LARGE SCALE GENOMIC DNA]</scope>
    <source>
        <strain evidence="7">DT92</strain>
    </source>
</reference>
<keyword evidence="2" id="KW-0819">tRNA processing</keyword>
<gene>
    <name evidence="6" type="ORF">ACFSJT_12100</name>
</gene>
<dbReference type="SUPFAM" id="SSF69819">
    <property type="entry name" value="MTH1598-like"/>
    <property type="match status" value="1"/>
</dbReference>
<evidence type="ECO:0000256" key="2">
    <source>
        <dbReference type="ARBA" id="ARBA00022694"/>
    </source>
</evidence>
<sequence length="137" mass="16030">MKIEYLPHTADIRMKIEDLSMQDLFLTGLKGMNNILQKGFCDQIHRFYCRTRIETHSLDYTNLLVDFLSDILSLSCTEKVIYCRIQFIEFSESNIVADIFGAPVNSFDQEIKAVTYHEADIYKNSNDKWETNIVFDI</sequence>
<proteinExistence type="inferred from homology"/>
<protein>
    <submittedName>
        <fullName evidence="6">Archease</fullName>
    </submittedName>
</protein>
<dbReference type="RefSeq" id="WP_378320534.1">
    <property type="nucleotide sequence ID" value="NZ_JBHUHY010000013.1"/>
</dbReference>
<dbReference type="InterPro" id="IPR036820">
    <property type="entry name" value="Archease_dom_sf"/>
</dbReference>
<dbReference type="PANTHER" id="PTHR12682">
    <property type="entry name" value="ARCHEASE"/>
    <property type="match status" value="1"/>
</dbReference>
<evidence type="ECO:0000256" key="3">
    <source>
        <dbReference type="ARBA" id="ARBA00022723"/>
    </source>
</evidence>
<evidence type="ECO:0000259" key="5">
    <source>
        <dbReference type="Pfam" id="PF01951"/>
    </source>
</evidence>
<evidence type="ECO:0000256" key="4">
    <source>
        <dbReference type="ARBA" id="ARBA00022837"/>
    </source>
</evidence>
<comment type="caution">
    <text evidence="6">The sequence shown here is derived from an EMBL/GenBank/DDBJ whole genome shotgun (WGS) entry which is preliminary data.</text>
</comment>
<dbReference type="PANTHER" id="PTHR12682:SF11">
    <property type="entry name" value="PROTEIN ARCHEASE"/>
    <property type="match status" value="1"/>
</dbReference>
<evidence type="ECO:0000313" key="6">
    <source>
        <dbReference type="EMBL" id="MFD2187533.1"/>
    </source>
</evidence>
<keyword evidence="4" id="KW-0106">Calcium</keyword>
<keyword evidence="3" id="KW-0479">Metal-binding</keyword>
<name>A0ABW5AWZ7_9FLAO</name>
<dbReference type="EMBL" id="JBHUHY010000013">
    <property type="protein sequence ID" value="MFD2187533.1"/>
    <property type="molecule type" value="Genomic_DNA"/>
</dbReference>
<dbReference type="Proteomes" id="UP001597344">
    <property type="component" value="Unassembled WGS sequence"/>
</dbReference>
<dbReference type="Pfam" id="PF01951">
    <property type="entry name" value="Archease"/>
    <property type="match status" value="1"/>
</dbReference>
<organism evidence="6 7">
    <name type="scientific">Aquimarina celericrescens</name>
    <dbReference type="NCBI Taxonomy" id="1964542"/>
    <lineage>
        <taxon>Bacteria</taxon>
        <taxon>Pseudomonadati</taxon>
        <taxon>Bacteroidota</taxon>
        <taxon>Flavobacteriia</taxon>
        <taxon>Flavobacteriales</taxon>
        <taxon>Flavobacteriaceae</taxon>
        <taxon>Aquimarina</taxon>
    </lineage>
</organism>
<dbReference type="InterPro" id="IPR002804">
    <property type="entry name" value="Archease"/>
</dbReference>
<feature type="domain" description="Archease" evidence="5">
    <location>
        <begin position="4"/>
        <end position="137"/>
    </location>
</feature>
<accession>A0ABW5AWZ7</accession>
<dbReference type="Gene3D" id="3.55.10.10">
    <property type="entry name" value="Archease domain"/>
    <property type="match status" value="1"/>
</dbReference>